<feature type="chain" id="PRO_5012058258" description="Putrescine-binding periplasmic protein" evidence="7">
    <location>
        <begin position="25"/>
        <end position="367"/>
    </location>
</feature>
<dbReference type="PANTHER" id="PTHR30222">
    <property type="entry name" value="SPERMIDINE/PUTRESCINE-BINDING PERIPLASMIC PROTEIN"/>
    <property type="match status" value="1"/>
</dbReference>
<evidence type="ECO:0000256" key="5">
    <source>
        <dbReference type="PIRNR" id="PIRNR019574"/>
    </source>
</evidence>
<feature type="binding site" evidence="6">
    <location>
        <begin position="180"/>
        <end position="183"/>
    </location>
    <ligand>
        <name>spermidine</name>
        <dbReference type="ChEBI" id="CHEBI:57834"/>
    </ligand>
</feature>
<comment type="similarity">
    <text evidence="5">Belongs to the bacterial solute-binding protein PotD/PotF family.</text>
</comment>
<comment type="subcellular location">
    <subcellularLocation>
        <location evidence="1 5">Periplasm</location>
    </subcellularLocation>
</comment>
<feature type="signal peptide" evidence="7">
    <location>
        <begin position="1"/>
        <end position="24"/>
    </location>
</feature>
<evidence type="ECO:0000256" key="7">
    <source>
        <dbReference type="SAM" id="SignalP"/>
    </source>
</evidence>
<dbReference type="GO" id="GO:0019808">
    <property type="term" value="F:polyamine binding"/>
    <property type="evidence" value="ECO:0007669"/>
    <property type="project" value="InterPro"/>
</dbReference>
<evidence type="ECO:0000256" key="2">
    <source>
        <dbReference type="ARBA" id="ARBA00022448"/>
    </source>
</evidence>
<evidence type="ECO:0000256" key="4">
    <source>
        <dbReference type="ARBA" id="ARBA00022764"/>
    </source>
</evidence>
<dbReference type="InterPro" id="IPR001188">
    <property type="entry name" value="Sperm_putr-bd"/>
</dbReference>
<dbReference type="PIRSF" id="PIRSF019574">
    <property type="entry name" value="Periplasmic_polyamine_BP"/>
    <property type="match status" value="1"/>
</dbReference>
<dbReference type="InterPro" id="IPR006059">
    <property type="entry name" value="SBP"/>
</dbReference>
<dbReference type="PRINTS" id="PR00909">
    <property type="entry name" value="SPERMDNBNDNG"/>
</dbReference>
<organism evidence="8">
    <name type="scientific">uncultured Alphaproteobacteria bacterium</name>
    <dbReference type="NCBI Taxonomy" id="91750"/>
    <lineage>
        <taxon>Bacteria</taxon>
        <taxon>Pseudomonadati</taxon>
        <taxon>Pseudomonadota</taxon>
        <taxon>Alphaproteobacteria</taxon>
        <taxon>environmental samples</taxon>
    </lineage>
</organism>
<dbReference type="CDD" id="cd13659">
    <property type="entry name" value="PBP2_PotF"/>
    <property type="match status" value="1"/>
</dbReference>
<dbReference type="SUPFAM" id="SSF53850">
    <property type="entry name" value="Periplasmic binding protein-like II"/>
    <property type="match status" value="1"/>
</dbReference>
<comment type="function">
    <text evidence="5">Required for the activity of the bacterial periplasmic transport system of putrescine.</text>
</comment>
<keyword evidence="2 5" id="KW-0813">Transport</keyword>
<sequence length="367" mass="40381">MRTATFAALTAALTCSLAVVPANAADKVVHVYNWTDYIAEDTLENFTKETGVKVVYDVYDSNEVLEAMLLAGKSGYDVVFPTARPFAMRQIKSGLYRELDKSKLPNLKNMDPKLMKALESIDPGNAHGVPYMWGTTGVGINVDKVKEVLGDSADVDSLALLFKPENAKKLAACGITFLDDQEETFAMALRYLGKDVATTSKKDIDAAADVFKKIRPYIKYFHGSQYVNDLANGDVCVSHGYSGDILQAKARAEEAGNGVKIRYIIPKEGAVLWTDVMLIPKDAPNPDEAHAYINYIMKPEVVAAISNFVAYANANKAATPLVDEEVRTDPGIYPSEAVMDNLYMLPENGQDLIRYRVRAWTRVKTGQ</sequence>
<evidence type="ECO:0000313" key="8">
    <source>
        <dbReference type="EMBL" id="SBW12808.1"/>
    </source>
</evidence>
<dbReference type="AlphaFoldDB" id="A0A212KMC7"/>
<evidence type="ECO:0000256" key="1">
    <source>
        <dbReference type="ARBA" id="ARBA00004418"/>
    </source>
</evidence>
<dbReference type="PANTHER" id="PTHR30222:SF12">
    <property type="entry name" value="NORSPERMIDINE SENSOR"/>
    <property type="match status" value="1"/>
</dbReference>
<protein>
    <recommendedName>
        <fullName evidence="5">Putrescine-binding periplasmic protein</fullName>
    </recommendedName>
</protein>
<keyword evidence="3 7" id="KW-0732">Signal</keyword>
<dbReference type="GO" id="GO:0042597">
    <property type="term" value="C:periplasmic space"/>
    <property type="evidence" value="ECO:0007669"/>
    <property type="project" value="UniProtKB-SubCell"/>
</dbReference>
<dbReference type="Pfam" id="PF13416">
    <property type="entry name" value="SBP_bac_8"/>
    <property type="match status" value="1"/>
</dbReference>
<dbReference type="Gene3D" id="3.40.190.10">
    <property type="entry name" value="Periplasmic binding protein-like II"/>
    <property type="match status" value="2"/>
</dbReference>
<name>A0A212KMC7_9PROT</name>
<keyword evidence="4 5" id="KW-0574">Periplasm</keyword>
<accession>A0A212KMC7</accession>
<dbReference type="GO" id="GO:0015846">
    <property type="term" value="P:polyamine transport"/>
    <property type="evidence" value="ECO:0007669"/>
    <property type="project" value="InterPro"/>
</dbReference>
<gene>
    <name evidence="8" type="primary">potF</name>
    <name evidence="8" type="ORF">KL86APRO_30299</name>
</gene>
<dbReference type="EMBL" id="FLUO01000003">
    <property type="protein sequence ID" value="SBW12808.1"/>
    <property type="molecule type" value="Genomic_DNA"/>
</dbReference>
<reference evidence="8" key="1">
    <citation type="submission" date="2016-04" db="EMBL/GenBank/DDBJ databases">
        <authorList>
            <person name="Evans L.H."/>
            <person name="Alamgir A."/>
            <person name="Owens N."/>
            <person name="Weber N.D."/>
            <person name="Virtaneva K."/>
            <person name="Barbian K."/>
            <person name="Babar A."/>
            <person name="Rosenke K."/>
        </authorList>
    </citation>
    <scope>NUCLEOTIDE SEQUENCE</scope>
    <source>
        <strain evidence="8">86</strain>
    </source>
</reference>
<evidence type="ECO:0000256" key="6">
    <source>
        <dbReference type="PIRSR" id="PIRSR019574-1"/>
    </source>
</evidence>
<evidence type="ECO:0000256" key="3">
    <source>
        <dbReference type="ARBA" id="ARBA00022729"/>
    </source>
</evidence>
<proteinExistence type="inferred from homology"/>